<comment type="caution">
    <text evidence="1">The sequence shown here is derived from an EMBL/GenBank/DDBJ whole genome shotgun (WGS) entry which is preliminary data.</text>
</comment>
<dbReference type="EMBL" id="JAHQIW010005580">
    <property type="protein sequence ID" value="KAJ1366528.1"/>
    <property type="molecule type" value="Genomic_DNA"/>
</dbReference>
<dbReference type="AlphaFoldDB" id="A0AAD5QZA5"/>
<organism evidence="1 2">
    <name type="scientific">Parelaphostrongylus tenuis</name>
    <name type="common">Meningeal worm</name>
    <dbReference type="NCBI Taxonomy" id="148309"/>
    <lineage>
        <taxon>Eukaryota</taxon>
        <taxon>Metazoa</taxon>
        <taxon>Ecdysozoa</taxon>
        <taxon>Nematoda</taxon>
        <taxon>Chromadorea</taxon>
        <taxon>Rhabditida</taxon>
        <taxon>Rhabditina</taxon>
        <taxon>Rhabditomorpha</taxon>
        <taxon>Strongyloidea</taxon>
        <taxon>Metastrongylidae</taxon>
        <taxon>Parelaphostrongylus</taxon>
    </lineage>
</organism>
<evidence type="ECO:0000313" key="1">
    <source>
        <dbReference type="EMBL" id="KAJ1366528.1"/>
    </source>
</evidence>
<name>A0AAD5QZA5_PARTN</name>
<evidence type="ECO:0000313" key="2">
    <source>
        <dbReference type="Proteomes" id="UP001196413"/>
    </source>
</evidence>
<dbReference type="Proteomes" id="UP001196413">
    <property type="component" value="Unassembled WGS sequence"/>
</dbReference>
<protein>
    <submittedName>
        <fullName evidence="1">Uncharacterized protein</fullName>
    </submittedName>
</protein>
<proteinExistence type="predicted"/>
<accession>A0AAD5QZA5</accession>
<sequence length="141" mass="15712">MRIALRFINRYLLWKTFSQNCSCDSGALSIVAASEIRRKMIILTNKAGPSSAPFMILLLVSISHVFGCGVIPGGQTSTRTFTAQRAQQLTYSRGLHRKQRNSYNIPWYCNQQGCCSGTCTTFCNANSSRCSRNRRSESTLA</sequence>
<gene>
    <name evidence="1" type="ORF">KIN20_027208</name>
</gene>
<keyword evidence="2" id="KW-1185">Reference proteome</keyword>
<reference evidence="1" key="1">
    <citation type="submission" date="2021-06" db="EMBL/GenBank/DDBJ databases">
        <title>Parelaphostrongylus tenuis whole genome reference sequence.</title>
        <authorList>
            <person name="Garwood T.J."/>
            <person name="Larsen P.A."/>
            <person name="Fountain-Jones N.M."/>
            <person name="Garbe J.R."/>
            <person name="Macchietto M.G."/>
            <person name="Kania S.A."/>
            <person name="Gerhold R.W."/>
            <person name="Richards J.E."/>
            <person name="Wolf T.M."/>
        </authorList>
    </citation>
    <scope>NUCLEOTIDE SEQUENCE</scope>
    <source>
        <strain evidence="1">MNPRO001-30</strain>
        <tissue evidence="1">Meninges</tissue>
    </source>
</reference>